<keyword evidence="7" id="KW-0862">Zinc</keyword>
<dbReference type="InterPro" id="IPR000014">
    <property type="entry name" value="PAS"/>
</dbReference>
<dbReference type="Gene3D" id="3.30.565.10">
    <property type="entry name" value="Histidine kinase-like ATPase, C-terminal domain"/>
    <property type="match status" value="1"/>
</dbReference>
<dbReference type="PROSITE" id="PS50110">
    <property type="entry name" value="RESPONSE_REGULATORY"/>
    <property type="match status" value="1"/>
</dbReference>
<dbReference type="Gene3D" id="3.30.450.20">
    <property type="entry name" value="PAS domain"/>
    <property type="match status" value="1"/>
</dbReference>
<reference evidence="14 15" key="1">
    <citation type="submission" date="2019-07" db="EMBL/GenBank/DDBJ databases">
        <title>Finished genome of Venturia effusa.</title>
        <authorList>
            <person name="Young C.A."/>
            <person name="Cox M.P."/>
            <person name="Ganley A.R.D."/>
            <person name="David W.J."/>
        </authorList>
    </citation>
    <scope>NUCLEOTIDE SEQUENCE [LARGE SCALE GENOMIC DNA]</scope>
    <source>
        <strain evidence="15">albino</strain>
    </source>
</reference>
<dbReference type="Gene3D" id="2.60.40.1180">
    <property type="entry name" value="Golgi alpha-mannosidase II"/>
    <property type="match status" value="1"/>
</dbReference>
<dbReference type="PANTHER" id="PTHR36447:SF2">
    <property type="entry name" value="BETA-GALACTOSIDASE YESZ"/>
    <property type="match status" value="1"/>
</dbReference>
<dbReference type="Pfam" id="PF08448">
    <property type="entry name" value="PAS_4"/>
    <property type="match status" value="1"/>
</dbReference>
<dbReference type="SUPFAM" id="SSF52172">
    <property type="entry name" value="CheY-like"/>
    <property type="match status" value="1"/>
</dbReference>
<dbReference type="GO" id="GO:0046872">
    <property type="term" value="F:metal ion binding"/>
    <property type="evidence" value="ECO:0007669"/>
    <property type="project" value="UniProtKB-KW"/>
</dbReference>
<dbReference type="InterPro" id="IPR017853">
    <property type="entry name" value="GH"/>
</dbReference>
<evidence type="ECO:0000256" key="9">
    <source>
        <dbReference type="PROSITE-ProRule" id="PRU00169"/>
    </source>
</evidence>
<dbReference type="InterPro" id="IPR029062">
    <property type="entry name" value="Class_I_gatase-like"/>
</dbReference>
<dbReference type="InterPro" id="IPR005467">
    <property type="entry name" value="His_kinase_dom"/>
</dbReference>
<feature type="domain" description="Response regulatory" evidence="13">
    <location>
        <begin position="894"/>
        <end position="1023"/>
    </location>
</feature>
<dbReference type="Gene3D" id="3.40.50.880">
    <property type="match status" value="1"/>
</dbReference>
<dbReference type="CDD" id="cd00130">
    <property type="entry name" value="PAS"/>
    <property type="match status" value="1"/>
</dbReference>
<dbReference type="CDD" id="cd00082">
    <property type="entry name" value="HisKA"/>
    <property type="match status" value="1"/>
</dbReference>
<feature type="domain" description="Histidine kinase" evidence="12">
    <location>
        <begin position="558"/>
        <end position="837"/>
    </location>
</feature>
<dbReference type="Pfam" id="PF00512">
    <property type="entry name" value="HisKA"/>
    <property type="match status" value="1"/>
</dbReference>
<dbReference type="InterPro" id="IPR011006">
    <property type="entry name" value="CheY-like_superfamily"/>
</dbReference>
<evidence type="ECO:0000256" key="11">
    <source>
        <dbReference type="SAM" id="MobiDB-lite"/>
    </source>
</evidence>
<keyword evidence="5" id="KW-0479">Metal-binding</keyword>
<dbReference type="Pfam" id="PF00072">
    <property type="entry name" value="Response_reg"/>
    <property type="match status" value="1"/>
</dbReference>
<dbReference type="InterPro" id="IPR013529">
    <property type="entry name" value="Glyco_hydro_42_N"/>
</dbReference>
<evidence type="ECO:0000256" key="3">
    <source>
        <dbReference type="ARBA" id="ARBA00012756"/>
    </source>
</evidence>
<dbReference type="Pfam" id="PF08532">
    <property type="entry name" value="Glyco_hydro_42M"/>
    <property type="match status" value="1"/>
</dbReference>
<evidence type="ECO:0000256" key="6">
    <source>
        <dbReference type="ARBA" id="ARBA00022801"/>
    </source>
</evidence>
<dbReference type="SUPFAM" id="SSF52317">
    <property type="entry name" value="Class I glutamine amidotransferase-like"/>
    <property type="match status" value="1"/>
</dbReference>
<feature type="modified residue" description="4-aspartylphosphate" evidence="9">
    <location>
        <position position="952"/>
    </location>
</feature>
<dbReference type="Gene3D" id="1.10.287.130">
    <property type="match status" value="1"/>
</dbReference>
<feature type="compositionally biased region" description="Polar residues" evidence="11">
    <location>
        <begin position="1053"/>
        <end position="1068"/>
    </location>
</feature>
<dbReference type="InterPro" id="IPR004358">
    <property type="entry name" value="Sig_transdc_His_kin-like_C"/>
</dbReference>
<dbReference type="PRINTS" id="PR00344">
    <property type="entry name" value="BCTRLSENSOR"/>
</dbReference>
<gene>
    <name evidence="14" type="ORF">FKW77_007979</name>
</gene>
<evidence type="ECO:0000256" key="10">
    <source>
        <dbReference type="SAM" id="Coils"/>
    </source>
</evidence>
<dbReference type="InterPro" id="IPR003594">
    <property type="entry name" value="HATPase_dom"/>
</dbReference>
<evidence type="ECO:0000256" key="7">
    <source>
        <dbReference type="ARBA" id="ARBA00022833"/>
    </source>
</evidence>
<dbReference type="SUPFAM" id="SSF51445">
    <property type="entry name" value="(Trans)glycosidases"/>
    <property type="match status" value="1"/>
</dbReference>
<feature type="region of interest" description="Disordered" evidence="11">
    <location>
        <begin position="1053"/>
        <end position="1072"/>
    </location>
</feature>
<dbReference type="Gene3D" id="3.20.20.80">
    <property type="entry name" value="Glycosidases"/>
    <property type="match status" value="1"/>
</dbReference>
<dbReference type="InterPro" id="IPR013738">
    <property type="entry name" value="Beta_galactosidase_Trimer"/>
</dbReference>
<dbReference type="PROSITE" id="PS50109">
    <property type="entry name" value="HIS_KIN"/>
    <property type="match status" value="1"/>
</dbReference>
<dbReference type="Proteomes" id="UP000316270">
    <property type="component" value="Chromosome 14"/>
</dbReference>
<keyword evidence="8" id="KW-0326">Glycosidase</keyword>
<dbReference type="CDD" id="cd17546">
    <property type="entry name" value="REC_hyHK_CKI1_RcsC-like"/>
    <property type="match status" value="1"/>
</dbReference>
<evidence type="ECO:0000256" key="2">
    <source>
        <dbReference type="ARBA" id="ARBA00005940"/>
    </source>
</evidence>
<dbReference type="CDD" id="cd03143">
    <property type="entry name" value="A4_beta-galactosidase_middle_domain"/>
    <property type="match status" value="1"/>
</dbReference>
<evidence type="ECO:0000259" key="13">
    <source>
        <dbReference type="PROSITE" id="PS50110"/>
    </source>
</evidence>
<evidence type="ECO:0000256" key="8">
    <source>
        <dbReference type="ARBA" id="ARBA00023295"/>
    </source>
</evidence>
<name>A0A517LKK3_9PEZI</name>
<keyword evidence="4 9" id="KW-0597">Phosphoprotein</keyword>
<dbReference type="InterPro" id="IPR001789">
    <property type="entry name" value="Sig_transdc_resp-reg_receiver"/>
</dbReference>
<dbReference type="GO" id="GO:0004565">
    <property type="term" value="F:beta-galactosidase activity"/>
    <property type="evidence" value="ECO:0007669"/>
    <property type="project" value="UniProtKB-EC"/>
</dbReference>
<dbReference type="InterPro" id="IPR003476">
    <property type="entry name" value="Glyco_hydro_42"/>
</dbReference>
<dbReference type="Pfam" id="PF02449">
    <property type="entry name" value="Glyco_hydro_42"/>
    <property type="match status" value="1"/>
</dbReference>
<dbReference type="GO" id="GO:0000155">
    <property type="term" value="F:phosphorelay sensor kinase activity"/>
    <property type="evidence" value="ECO:0007669"/>
    <property type="project" value="InterPro"/>
</dbReference>
<dbReference type="SUPFAM" id="SSF47384">
    <property type="entry name" value="Homodimeric domain of signal transducing histidine kinase"/>
    <property type="match status" value="1"/>
</dbReference>
<dbReference type="Pfam" id="PF02518">
    <property type="entry name" value="HATPase_c"/>
    <property type="match status" value="1"/>
</dbReference>
<dbReference type="SUPFAM" id="SSF55785">
    <property type="entry name" value="PYP-like sensor domain (PAS domain)"/>
    <property type="match status" value="1"/>
</dbReference>
<dbReference type="SMART" id="SM00448">
    <property type="entry name" value="REC"/>
    <property type="match status" value="1"/>
</dbReference>
<comment type="catalytic activity">
    <reaction evidence="1">
        <text>Hydrolysis of terminal non-reducing beta-D-galactose residues in beta-D-galactosides.</text>
        <dbReference type="EC" id="3.2.1.23"/>
    </reaction>
</comment>
<sequence>MSSSSKPGKLRKLFDWTRDPPPGELTAHQRFIRDVDWTKSPLGPMDRWPDQLRQMVLAIVADPDPAVIYWGDSQAIVYNEAYIPLIGAKHPGLQGQDPRIGGFAEIWEPFDRILLEGEDTGVTHCDIDQLVLILRNGYLEEGYFSYKFVPLIGPQGFVIGNWATVGETTRERIYDRRSTQLQFFNDQLGDASDLKSLWKDVISGLGHEGFDKDIPVAMVYVDSTLQDIDSSPSNEATQIGGKTYHLEGQTGFSAGHACAPRILTSSDASHPLYSAFNEAQVSRAPVILSPENGRLPEDFFSKGDRDHDSAIERDVTHSFRGFGVPSTEVAIYPLVTGDDVHAFAVFGLNPRKRYDLDYEVFLTRLANQKITNRLSAVLLSMEKERSELQAYEAALAKSMHERQRQEEMKFIRFAERVQVGLCVVNLSGQIVYANHPWYDFSGISQDVKGMSWMDAVLEDDRATLKEAWEKITREGISWAFEFRTQVPLTGTTRNPHMMAEHRTGLCVAYPDFADDGTVASVMGITVDISETKYNERVTIEKMEEAVALRKRQEAFIDMISHEIRNPMSAVLNCTEEILEIVQPMAIEQALERTQADPTRTKNADTPMINVLEASRTILYCIEHQKRIVDDVLSLSKLDSGLVELVPCPVQVMKTVHQVVGIFEQEIKALDITLSVIEDASLAELDLKWAMLDSNRFLQILINLVTNSIKFTRGRETRNITVNVRASLNAPSSGDTNIVYLPQKTTEVDSTDQETNNKDDVYLSCSVSDTGKGLTDNDHDVLFNRFAQSSPKTYIEYGGSGLGLFISRHITELMGGQIGVSRGQSLGSTFSFFIKTRRVPRDQVIPESFDKMKFGLDIGNAGSIGASSILDAPPAPPPASSAPKREPEMRRKIDKLLVVEDNKINQRVLCKNLAKRGYAVEAANHGQEALDSLLQARSKQVDGVAYFDLVLCDIEMPVLDGIGCVQTIRKYEREGLLPGHIPVIAVSANARREHMQRAEEAGMVNSCSPHAELIAQLQRVLEHSEEIAMTPGSATRIFFAGLLSQHAICSSPTRRKANLSSSPNITKPSPESRWPSGLHLAVDYYPSQWPEWMWELDISRMRDSNVSYVRISEFDWSVLEPTEDAYNFTLLDKTLALFQKYGIRAIIGTPTASPPNWANEKYNIDFVDRTNTTLLFGSRRAYSFSSFDYRRLSKKIVRVLGERYGKNENVVGWQLDNEFGCHDTVRSYDRDAKIRFRTWLRKKYGTIENMNEVQGRVFWSSQYMDFESVEPPFLEVYTNNEAHTLDWYRFSSDMVIEFAKEQADILKELAPTHAITTNFMVLFTDFDHYRFNQEVGIDIATFDSYPLAGTGAVPLSEKEMTDFLRTGLPDLQALVHGLYRGISGMAYGTTSGPFGVMEMQPGVLNWNQYRVSPLEGMVRLWTHETFAASGDLVSYFRWRQVPYAQEQTLSGLFTSDNSEDQGYVESQVFAQEDLPRLKEQDIVDAGQADVALIFDYTSQWVWAIEPYSGSWSVKDAEYTNSGLSCTDLVYTFYSSLRRLGLSIDVISPEQSLDGYKMVVVPSLPIIPEAFDKSLSAFNGTVVFGPHSASHTKDFAYTPGLAPSNGSIRERLPMRVTRVETPPSYAGSGVEYAGTKYSISGWEEWISCSRNDSSSNATIVYTSPYRPGKPAACSSGDMHYLAFNPPADLLVSYLGDVARGLGLRDVVGRVVGKENDLGGTLRLARRGDLLWAINYGWEAQRVPVVDGTLVIGEAGDVPGAGVLVWKLNV</sequence>
<dbReference type="NCBIfam" id="TIGR00229">
    <property type="entry name" value="sensory_box"/>
    <property type="match status" value="1"/>
</dbReference>
<evidence type="ECO:0000259" key="12">
    <source>
        <dbReference type="PROSITE" id="PS50109"/>
    </source>
</evidence>
<dbReference type="GO" id="GO:0009341">
    <property type="term" value="C:beta-galactosidase complex"/>
    <property type="evidence" value="ECO:0007669"/>
    <property type="project" value="InterPro"/>
</dbReference>
<organism evidence="14 15">
    <name type="scientific">Venturia effusa</name>
    <dbReference type="NCBI Taxonomy" id="50376"/>
    <lineage>
        <taxon>Eukaryota</taxon>
        <taxon>Fungi</taxon>
        <taxon>Dikarya</taxon>
        <taxon>Ascomycota</taxon>
        <taxon>Pezizomycotina</taxon>
        <taxon>Dothideomycetes</taxon>
        <taxon>Pleosporomycetidae</taxon>
        <taxon>Venturiales</taxon>
        <taxon>Venturiaceae</taxon>
        <taxon>Venturia</taxon>
    </lineage>
</organism>
<feature type="region of interest" description="Disordered" evidence="11">
    <location>
        <begin position="866"/>
        <end position="887"/>
    </location>
</feature>
<dbReference type="InterPro" id="IPR036097">
    <property type="entry name" value="HisK_dim/P_sf"/>
</dbReference>
<keyword evidence="10" id="KW-0175">Coiled coil</keyword>
<keyword evidence="6" id="KW-0378">Hydrolase</keyword>
<evidence type="ECO:0000256" key="4">
    <source>
        <dbReference type="ARBA" id="ARBA00022553"/>
    </source>
</evidence>
<accession>A0A517LKK3</accession>
<dbReference type="InterPro" id="IPR003661">
    <property type="entry name" value="HisK_dim/P_dom"/>
</dbReference>
<dbReference type="InterPro" id="IPR013656">
    <property type="entry name" value="PAS_4"/>
</dbReference>
<dbReference type="EMBL" id="CP042198">
    <property type="protein sequence ID" value="QDS76178.1"/>
    <property type="molecule type" value="Genomic_DNA"/>
</dbReference>
<evidence type="ECO:0000313" key="14">
    <source>
        <dbReference type="EMBL" id="QDS76178.1"/>
    </source>
</evidence>
<dbReference type="Gene3D" id="3.40.50.2300">
    <property type="match status" value="1"/>
</dbReference>
<proteinExistence type="inferred from homology"/>
<dbReference type="GO" id="GO:0005975">
    <property type="term" value="P:carbohydrate metabolic process"/>
    <property type="evidence" value="ECO:0007669"/>
    <property type="project" value="InterPro"/>
</dbReference>
<dbReference type="OrthoDB" id="1657402at2759"/>
<dbReference type="SUPFAM" id="SSF55874">
    <property type="entry name" value="ATPase domain of HSP90 chaperone/DNA topoisomerase II/histidine kinase"/>
    <property type="match status" value="1"/>
</dbReference>
<feature type="coiled-coil region" evidence="10">
    <location>
        <begin position="381"/>
        <end position="408"/>
    </location>
</feature>
<dbReference type="EC" id="3.2.1.23" evidence="3"/>
<evidence type="ECO:0000256" key="5">
    <source>
        <dbReference type="ARBA" id="ARBA00022723"/>
    </source>
</evidence>
<comment type="similarity">
    <text evidence="2">Belongs to the glycosyl hydrolase 42 family.</text>
</comment>
<evidence type="ECO:0000256" key="1">
    <source>
        <dbReference type="ARBA" id="ARBA00001412"/>
    </source>
</evidence>
<keyword evidence="15" id="KW-1185">Reference proteome</keyword>
<dbReference type="InterPro" id="IPR013780">
    <property type="entry name" value="Glyco_hydro_b"/>
</dbReference>
<evidence type="ECO:0000313" key="15">
    <source>
        <dbReference type="Proteomes" id="UP000316270"/>
    </source>
</evidence>
<dbReference type="SMART" id="SM00387">
    <property type="entry name" value="HATPase_c"/>
    <property type="match status" value="1"/>
</dbReference>
<protein>
    <recommendedName>
        <fullName evidence="3">beta-galactosidase</fullName>
        <ecNumber evidence="3">3.2.1.23</ecNumber>
    </recommendedName>
</protein>
<dbReference type="PANTHER" id="PTHR36447">
    <property type="entry name" value="BETA-GALACTOSIDASE GANA"/>
    <property type="match status" value="1"/>
</dbReference>
<dbReference type="SMART" id="SM00091">
    <property type="entry name" value="PAS"/>
    <property type="match status" value="1"/>
</dbReference>
<dbReference type="InterPro" id="IPR036890">
    <property type="entry name" value="HATPase_C_sf"/>
</dbReference>
<dbReference type="SMART" id="SM00388">
    <property type="entry name" value="HisKA"/>
    <property type="match status" value="1"/>
</dbReference>
<dbReference type="STRING" id="50376.A0A517LKK3"/>
<dbReference type="InterPro" id="IPR035965">
    <property type="entry name" value="PAS-like_dom_sf"/>
</dbReference>